<evidence type="ECO:0000256" key="1">
    <source>
        <dbReference type="SAM" id="MobiDB-lite"/>
    </source>
</evidence>
<dbReference type="Gene3D" id="3.40.1350.120">
    <property type="match status" value="1"/>
</dbReference>
<dbReference type="RefSeq" id="WP_066884080.1">
    <property type="nucleotide sequence ID" value="NZ_LAXD01000001.1"/>
</dbReference>
<dbReference type="PATRIC" id="fig|1469144.10.peg.781"/>
<dbReference type="Pfam" id="PF25547">
    <property type="entry name" value="WXG100_2"/>
    <property type="match status" value="1"/>
</dbReference>
<sequence>MLPGELVFVLDLLGFTWPQADEDKLEDCARAWRDFANEVEHVLADADRVARAVVAENQGVSIAAFEEYWPRLGGGSGQLREAADAARLVADVLEGFAEAVRWAKRLVLAQLVACAASLAAGPLSAAAQQGFRLAIRKALDELLERVVRSLLPRLKSEVGEVFARILREPRRHLEDFAAGLRASLQGMGGPPLALAGDAPAGALARRLDDLTHVEAGGGGPNLMAMLSGNGPSKLSSGTSKGGKHLGPKRPLGHIDESDAQFNDAERKLAELLKSEGKHVKAVPRQENVRTPDALVDGVPTEFKTLTKPNPKTLKYALDSAKGQSGNALIDARGIGMTQENVQKGLELFLKYNPNRMQSIRIVGDDFEIIWP</sequence>
<feature type="region of interest" description="Disordered" evidence="1">
    <location>
        <begin position="229"/>
        <end position="255"/>
    </location>
</feature>
<dbReference type="AlphaFoldDB" id="A0A132MMF9"/>
<dbReference type="Proteomes" id="UP000070188">
    <property type="component" value="Unassembled WGS sequence"/>
</dbReference>
<evidence type="ECO:0000259" key="3">
    <source>
        <dbReference type="Pfam" id="PF25547"/>
    </source>
</evidence>
<name>A0A132MMF9_9ACTN</name>
<evidence type="ECO:0000259" key="2">
    <source>
        <dbReference type="Pfam" id="PF18451"/>
    </source>
</evidence>
<comment type="caution">
    <text evidence="4">The sequence shown here is derived from an EMBL/GenBank/DDBJ whole genome shotgun (WGS) entry which is preliminary data.</text>
</comment>
<feature type="domain" description="tRNA nuclease CdiA C-terminal" evidence="2">
    <location>
        <begin position="289"/>
        <end position="368"/>
    </location>
</feature>
<feature type="domain" description="Outer membrane channel protein CpnT-like N-terminal" evidence="3">
    <location>
        <begin position="15"/>
        <end position="128"/>
    </location>
</feature>
<protein>
    <submittedName>
        <fullName evidence="4">Uncharacterized protein</fullName>
    </submittedName>
</protein>
<dbReference type="InterPro" id="IPR057746">
    <property type="entry name" value="CpnT-like_N"/>
</dbReference>
<organism evidence="4 5">
    <name type="scientific">Carbonactinospora thermoautotrophica</name>
    <dbReference type="NCBI Taxonomy" id="1469144"/>
    <lineage>
        <taxon>Bacteria</taxon>
        <taxon>Bacillati</taxon>
        <taxon>Actinomycetota</taxon>
        <taxon>Actinomycetes</taxon>
        <taxon>Kitasatosporales</taxon>
        <taxon>Carbonactinosporaceae</taxon>
        <taxon>Carbonactinospora</taxon>
    </lineage>
</organism>
<dbReference type="EMBL" id="LAXD01000001">
    <property type="protein sequence ID" value="KWW99047.1"/>
    <property type="molecule type" value="Genomic_DNA"/>
</dbReference>
<accession>A0A132MMF9</accession>
<proteinExistence type="predicted"/>
<evidence type="ECO:0000313" key="4">
    <source>
        <dbReference type="EMBL" id="KWW99047.1"/>
    </source>
</evidence>
<reference evidence="5" key="1">
    <citation type="submission" date="2015-04" db="EMBL/GenBank/DDBJ databases">
        <title>Physiological reanalysis, assessment of diazotrophy, and genome sequences of multiple isolates of Streptomyces thermoautotrophicus.</title>
        <authorList>
            <person name="MacKellar D.C."/>
            <person name="Lieber L."/>
            <person name="Norman J."/>
            <person name="Bolger A."/>
            <person name="Tobin C."/>
            <person name="Murray J.W."/>
            <person name="Chang R."/>
            <person name="Ford T."/>
            <person name="Nguyen P.Q."/>
            <person name="Woodward J."/>
            <person name="Permingeat H."/>
            <person name="Joshi N.S."/>
            <person name="Silver P.A."/>
            <person name="Usadel B."/>
            <person name="Rutherford A.W."/>
            <person name="Friesen M."/>
            <person name="Prell J."/>
        </authorList>
    </citation>
    <scope>NUCLEOTIDE SEQUENCE [LARGE SCALE GENOMIC DNA]</scope>
    <source>
        <strain evidence="5">H1</strain>
    </source>
</reference>
<dbReference type="STRING" id="1469144.LI90_679"/>
<dbReference type="InterPro" id="IPR040559">
    <property type="entry name" value="CdiA_C"/>
</dbReference>
<keyword evidence="5" id="KW-1185">Reference proteome</keyword>
<gene>
    <name evidence="4" type="ORF">LI90_679</name>
</gene>
<dbReference type="Pfam" id="PF18451">
    <property type="entry name" value="CdiA_C"/>
    <property type="match status" value="1"/>
</dbReference>
<feature type="compositionally biased region" description="Basic residues" evidence="1">
    <location>
        <begin position="241"/>
        <end position="251"/>
    </location>
</feature>
<evidence type="ECO:0000313" key="5">
    <source>
        <dbReference type="Proteomes" id="UP000070188"/>
    </source>
</evidence>